<name>A0ABY5BPJ1_9LACO</name>
<protein>
    <submittedName>
        <fullName evidence="1">Uncharacterized protein</fullName>
    </submittedName>
</protein>
<accession>A0ABY5BPJ1</accession>
<reference evidence="1" key="1">
    <citation type="submission" date="2022-05" db="EMBL/GenBank/DDBJ databases">
        <authorList>
            <person name="Oliphant S.A."/>
            <person name="Watson-Haigh N.S."/>
            <person name="Sumby K.M."/>
            <person name="Gardner J.M."/>
            <person name="Jiranek V."/>
        </authorList>
    </citation>
    <scope>NUCLEOTIDE SEQUENCE</scope>
    <source>
        <strain evidence="1">KI16_H9</strain>
    </source>
</reference>
<organism evidence="1 2">
    <name type="scientific">Fructilactobacillus myrtifloralis</name>
    <dbReference type="NCBI Taxonomy" id="2940301"/>
    <lineage>
        <taxon>Bacteria</taxon>
        <taxon>Bacillati</taxon>
        <taxon>Bacillota</taxon>
        <taxon>Bacilli</taxon>
        <taxon>Lactobacillales</taxon>
        <taxon>Lactobacillaceae</taxon>
        <taxon>Fructilactobacillus</taxon>
    </lineage>
</organism>
<gene>
    <name evidence="1" type="ORF">M3M35_06840</name>
</gene>
<dbReference type="RefSeq" id="WP_252749900.1">
    <property type="nucleotide sequence ID" value="NZ_CP097116.1"/>
</dbReference>
<proteinExistence type="predicted"/>
<dbReference type="EMBL" id="CP097116">
    <property type="protein sequence ID" value="USS84998.1"/>
    <property type="molecule type" value="Genomic_DNA"/>
</dbReference>
<dbReference type="Proteomes" id="UP001056707">
    <property type="component" value="Chromosome"/>
</dbReference>
<keyword evidence="2" id="KW-1185">Reference proteome</keyword>
<evidence type="ECO:0000313" key="2">
    <source>
        <dbReference type="Proteomes" id="UP001056707"/>
    </source>
</evidence>
<sequence>MLEVDVELLEVESVDSLTELVDSDVVDSLTELVLSLLVSLLEVEVDGMVAF</sequence>
<evidence type="ECO:0000313" key="1">
    <source>
        <dbReference type="EMBL" id="USS84998.1"/>
    </source>
</evidence>